<dbReference type="RefSeq" id="XP_041559094.1">
    <property type="nucleotide sequence ID" value="XM_041706738.1"/>
</dbReference>
<evidence type="ECO:0000313" key="11">
    <source>
        <dbReference type="Proteomes" id="UP000654913"/>
    </source>
</evidence>
<keyword evidence="8" id="KW-0732">Signal</keyword>
<dbReference type="GO" id="GO:0004601">
    <property type="term" value="F:peroxidase activity"/>
    <property type="evidence" value="ECO:0007669"/>
    <property type="project" value="UniProtKB-KW"/>
</dbReference>
<evidence type="ECO:0000256" key="6">
    <source>
        <dbReference type="ARBA" id="ARBA00023004"/>
    </source>
</evidence>
<evidence type="ECO:0000256" key="4">
    <source>
        <dbReference type="ARBA" id="ARBA00022723"/>
    </source>
</evidence>
<evidence type="ECO:0000256" key="1">
    <source>
        <dbReference type="ARBA" id="ARBA00001970"/>
    </source>
</evidence>
<dbReference type="KEGG" id="apuu:APUU_51611S"/>
<evidence type="ECO:0000256" key="5">
    <source>
        <dbReference type="ARBA" id="ARBA00023002"/>
    </source>
</evidence>
<keyword evidence="2" id="KW-0575">Peroxidase</keyword>
<feature type="domain" description="Heme haloperoxidase family profile" evidence="9">
    <location>
        <begin position="25"/>
        <end position="248"/>
    </location>
</feature>
<evidence type="ECO:0000259" key="9">
    <source>
        <dbReference type="PROSITE" id="PS51405"/>
    </source>
</evidence>
<dbReference type="InterPro" id="IPR000028">
    <property type="entry name" value="Chloroperoxidase"/>
</dbReference>
<feature type="signal peptide" evidence="8">
    <location>
        <begin position="1"/>
        <end position="18"/>
    </location>
</feature>
<dbReference type="OrthoDB" id="407298at2759"/>
<dbReference type="InterPro" id="IPR036851">
    <property type="entry name" value="Chloroperoxidase-like_sf"/>
</dbReference>
<evidence type="ECO:0000256" key="3">
    <source>
        <dbReference type="ARBA" id="ARBA00022617"/>
    </source>
</evidence>
<reference evidence="10" key="1">
    <citation type="submission" date="2021-01" db="EMBL/GenBank/DDBJ databases">
        <authorList>
            <consortium name="Aspergillus puulaauensis MK2 genome sequencing consortium"/>
            <person name="Kazuki M."/>
            <person name="Futagami T."/>
        </authorList>
    </citation>
    <scope>NUCLEOTIDE SEQUENCE</scope>
    <source>
        <strain evidence="10">MK2</strain>
    </source>
</reference>
<dbReference type="AlphaFoldDB" id="A0A7R7XSG6"/>
<organism evidence="10 11">
    <name type="scientific">Aspergillus puulaauensis</name>
    <dbReference type="NCBI Taxonomy" id="1220207"/>
    <lineage>
        <taxon>Eukaryota</taxon>
        <taxon>Fungi</taxon>
        <taxon>Dikarya</taxon>
        <taxon>Ascomycota</taxon>
        <taxon>Pezizomycotina</taxon>
        <taxon>Eurotiomycetes</taxon>
        <taxon>Eurotiomycetidae</taxon>
        <taxon>Eurotiales</taxon>
        <taxon>Aspergillaceae</taxon>
        <taxon>Aspergillus</taxon>
    </lineage>
</organism>
<evidence type="ECO:0000256" key="8">
    <source>
        <dbReference type="SAM" id="SignalP"/>
    </source>
</evidence>
<accession>A0A7R7XSG6</accession>
<evidence type="ECO:0000256" key="2">
    <source>
        <dbReference type="ARBA" id="ARBA00022559"/>
    </source>
</evidence>
<gene>
    <name evidence="10" type="ORF">APUU_51611S</name>
</gene>
<dbReference type="GO" id="GO:0046872">
    <property type="term" value="F:metal ion binding"/>
    <property type="evidence" value="ECO:0007669"/>
    <property type="project" value="UniProtKB-KW"/>
</dbReference>
<evidence type="ECO:0000313" key="10">
    <source>
        <dbReference type="EMBL" id="BCS26900.1"/>
    </source>
</evidence>
<keyword evidence="11" id="KW-1185">Reference proteome</keyword>
<keyword evidence="6" id="KW-0408">Iron</keyword>
<sequence length="254" mass="28510">MKTPTLSLAVALAGYAVAYPGYLEGRSEWEAQEWIEPGPDDSRGPCPGLNTLANHGYLPRNGTGITLDILKDAMLEGFNIEHGDAELLFTQAIRTSPDWPLTLSFDLADLGRHGILEHDISLSRSDAYFADPNPFNETVWAETESYFTTPMITVEQLAKARMGRLETSKKTNPKFELSWLADGFSWGECASFFEIMADGTSGTVDKKYIDYWFRNERMPTEIGWQRRNTTMKGSERRKYSNLLKEAAGVKDSDS</sequence>
<dbReference type="PANTHER" id="PTHR33577">
    <property type="entry name" value="STERIGMATOCYSTIN BIOSYNTHESIS PEROXIDASE STCC-RELATED"/>
    <property type="match status" value="1"/>
</dbReference>
<dbReference type="EMBL" id="AP024447">
    <property type="protein sequence ID" value="BCS26900.1"/>
    <property type="molecule type" value="Genomic_DNA"/>
</dbReference>
<keyword evidence="5" id="KW-0560">Oxidoreductase</keyword>
<name>A0A7R7XSG6_9EURO</name>
<reference evidence="10" key="2">
    <citation type="submission" date="2021-02" db="EMBL/GenBank/DDBJ databases">
        <title>Aspergillus puulaauensis MK2 genome sequence.</title>
        <authorList>
            <person name="Futagami T."/>
            <person name="Mori K."/>
            <person name="Kadooka C."/>
            <person name="Tanaka T."/>
        </authorList>
    </citation>
    <scope>NUCLEOTIDE SEQUENCE</scope>
    <source>
        <strain evidence="10">MK2</strain>
    </source>
</reference>
<dbReference type="Proteomes" id="UP000654913">
    <property type="component" value="Chromosome 5"/>
</dbReference>
<keyword evidence="4" id="KW-0479">Metal-binding</keyword>
<dbReference type="Gene3D" id="1.10.489.10">
    <property type="entry name" value="Chloroperoxidase-like"/>
    <property type="match status" value="1"/>
</dbReference>
<evidence type="ECO:0000256" key="7">
    <source>
        <dbReference type="ARBA" id="ARBA00025795"/>
    </source>
</evidence>
<dbReference type="Pfam" id="PF01328">
    <property type="entry name" value="Peroxidase_2"/>
    <property type="match status" value="1"/>
</dbReference>
<dbReference type="SUPFAM" id="SSF47571">
    <property type="entry name" value="Cloroperoxidase"/>
    <property type="match status" value="1"/>
</dbReference>
<dbReference type="PROSITE" id="PS51405">
    <property type="entry name" value="HEME_HALOPEROXIDASE"/>
    <property type="match status" value="1"/>
</dbReference>
<dbReference type="GeneID" id="64976905"/>
<comment type="similarity">
    <text evidence="7">Belongs to the chloroperoxidase family.</text>
</comment>
<protein>
    <recommendedName>
        <fullName evidence="9">Heme haloperoxidase family profile domain-containing protein</fullName>
    </recommendedName>
</protein>
<proteinExistence type="inferred from homology"/>
<feature type="chain" id="PRO_5030503946" description="Heme haloperoxidase family profile domain-containing protein" evidence="8">
    <location>
        <begin position="19"/>
        <end position="254"/>
    </location>
</feature>
<comment type="cofactor">
    <cofactor evidence="1">
        <name>heme b</name>
        <dbReference type="ChEBI" id="CHEBI:60344"/>
    </cofactor>
</comment>
<dbReference type="PANTHER" id="PTHR33577:SF19">
    <property type="entry name" value="HEME HALOPEROXIDASE FAMILY PROFILE DOMAIN-CONTAINING PROTEIN-RELATED"/>
    <property type="match status" value="1"/>
</dbReference>
<keyword evidence="3" id="KW-0349">Heme</keyword>